<evidence type="ECO:0000313" key="2">
    <source>
        <dbReference type="EMBL" id="GJS61762.1"/>
    </source>
</evidence>
<sequence length="243" mass="27576">MSVKYLKYVNLTSSSKEQPNERTPSPPPRKKSLSPPQDPSTSISSKSTHYTSSSSPTYLEYVQSLEKEVDELESDKAKFSNEYDLLLPPGRVKSDKGAAYCSTYDVDDTPHVKSTDYDDILEDDDEEVEEVFREQVASTSNRPWCVLGNFNVSLHVDEKSTGSFYIDTGMRNFQDFVDAFEVSDVNNTCLRFMHTVCGDGVAGIKRRRRDLYGDGVRNFATTSGRGRLKEDLESSTWQRRHDF</sequence>
<comment type="caution">
    <text evidence="2">The sequence shown here is derived from an EMBL/GenBank/DDBJ whole genome shotgun (WGS) entry which is preliminary data.</text>
</comment>
<evidence type="ECO:0000256" key="1">
    <source>
        <dbReference type="SAM" id="MobiDB-lite"/>
    </source>
</evidence>
<name>A0ABQ4X9H9_9ASTR</name>
<feature type="region of interest" description="Disordered" evidence="1">
    <location>
        <begin position="1"/>
        <end position="56"/>
    </location>
</feature>
<reference evidence="2" key="2">
    <citation type="submission" date="2022-01" db="EMBL/GenBank/DDBJ databases">
        <authorList>
            <person name="Yamashiro T."/>
            <person name="Shiraishi A."/>
            <person name="Satake H."/>
            <person name="Nakayama K."/>
        </authorList>
    </citation>
    <scope>NUCLEOTIDE SEQUENCE</scope>
</reference>
<keyword evidence="3" id="KW-1185">Reference proteome</keyword>
<gene>
    <name evidence="2" type="ORF">Tco_0656546</name>
</gene>
<feature type="compositionally biased region" description="Low complexity" evidence="1">
    <location>
        <begin position="40"/>
        <end position="56"/>
    </location>
</feature>
<dbReference type="Proteomes" id="UP001151760">
    <property type="component" value="Unassembled WGS sequence"/>
</dbReference>
<organism evidence="2 3">
    <name type="scientific">Tanacetum coccineum</name>
    <dbReference type="NCBI Taxonomy" id="301880"/>
    <lineage>
        <taxon>Eukaryota</taxon>
        <taxon>Viridiplantae</taxon>
        <taxon>Streptophyta</taxon>
        <taxon>Embryophyta</taxon>
        <taxon>Tracheophyta</taxon>
        <taxon>Spermatophyta</taxon>
        <taxon>Magnoliopsida</taxon>
        <taxon>eudicotyledons</taxon>
        <taxon>Gunneridae</taxon>
        <taxon>Pentapetalae</taxon>
        <taxon>asterids</taxon>
        <taxon>campanulids</taxon>
        <taxon>Asterales</taxon>
        <taxon>Asteraceae</taxon>
        <taxon>Asteroideae</taxon>
        <taxon>Anthemideae</taxon>
        <taxon>Anthemidinae</taxon>
        <taxon>Tanacetum</taxon>
    </lineage>
</organism>
<reference evidence="2" key="1">
    <citation type="journal article" date="2022" name="Int. J. Mol. Sci.">
        <title>Draft Genome of Tanacetum Coccineum: Genomic Comparison of Closely Related Tanacetum-Family Plants.</title>
        <authorList>
            <person name="Yamashiro T."/>
            <person name="Shiraishi A."/>
            <person name="Nakayama K."/>
            <person name="Satake H."/>
        </authorList>
    </citation>
    <scope>NUCLEOTIDE SEQUENCE</scope>
</reference>
<feature type="compositionally biased region" description="Polar residues" evidence="1">
    <location>
        <begin position="10"/>
        <end position="23"/>
    </location>
</feature>
<accession>A0ABQ4X9H9</accession>
<proteinExistence type="predicted"/>
<evidence type="ECO:0000313" key="3">
    <source>
        <dbReference type="Proteomes" id="UP001151760"/>
    </source>
</evidence>
<dbReference type="EMBL" id="BQNB010009314">
    <property type="protein sequence ID" value="GJS61762.1"/>
    <property type="molecule type" value="Genomic_DNA"/>
</dbReference>
<protein>
    <submittedName>
        <fullName evidence="2">Uncharacterized protein</fullName>
    </submittedName>
</protein>